<dbReference type="InterPro" id="IPR029387">
    <property type="entry name" value="OSTbeta"/>
</dbReference>
<protein>
    <submittedName>
        <fullName evidence="3">Organic solute transporter subunit beta</fullName>
    </submittedName>
</protein>
<dbReference type="GO" id="GO:0015721">
    <property type="term" value="P:bile acid and bile salt transport"/>
    <property type="evidence" value="ECO:0007669"/>
    <property type="project" value="InterPro"/>
</dbReference>
<name>A0A091IVM5_EGRGA</name>
<keyword evidence="2" id="KW-1133">Transmembrane helix</keyword>
<reference evidence="3 4" key="1">
    <citation type="submission" date="2014-04" db="EMBL/GenBank/DDBJ databases">
        <title>Genome evolution of avian class.</title>
        <authorList>
            <person name="Zhang G."/>
            <person name="Li C."/>
        </authorList>
    </citation>
    <scope>NUCLEOTIDE SEQUENCE [LARGE SCALE GENOMIC DNA]</scope>
    <source>
        <strain evidence="3">BGI_Z169</strain>
    </source>
</reference>
<sequence length="137" mass="15777">EYFLAALASTRTYDHTAGNMTLALGIDQEELENLLWFFRREDPSTWNYSILALSFAVMILGLLLLAINIVRNRKRKIHMYREAVQTTQQAELEAKQSLMPAQEYSPAELRKQEPVPQDQRSGEVVVQWKDGTVTSLY</sequence>
<dbReference type="InterPro" id="IPR052678">
    <property type="entry name" value="OST-beta_subunit"/>
</dbReference>
<evidence type="ECO:0000256" key="2">
    <source>
        <dbReference type="SAM" id="Phobius"/>
    </source>
</evidence>
<gene>
    <name evidence="3" type="ORF">Z169_07657</name>
</gene>
<dbReference type="Proteomes" id="UP000053119">
    <property type="component" value="Unassembled WGS sequence"/>
</dbReference>
<dbReference type="GO" id="GO:0022857">
    <property type="term" value="F:transmembrane transporter activity"/>
    <property type="evidence" value="ECO:0007669"/>
    <property type="project" value="InterPro"/>
</dbReference>
<keyword evidence="2" id="KW-0472">Membrane</keyword>
<dbReference type="STRING" id="188379.A0A091IVM5"/>
<dbReference type="AlphaFoldDB" id="A0A091IVM5"/>
<evidence type="ECO:0000313" key="4">
    <source>
        <dbReference type="Proteomes" id="UP000053119"/>
    </source>
</evidence>
<dbReference type="PANTHER" id="PTHR36129">
    <property type="entry name" value="ORGANIC SOLUTE TRANSPORTER SUBUNIT BETA-RELATED"/>
    <property type="match status" value="1"/>
</dbReference>
<feature type="region of interest" description="Disordered" evidence="1">
    <location>
        <begin position="102"/>
        <end position="124"/>
    </location>
</feature>
<dbReference type="EMBL" id="KK501107">
    <property type="protein sequence ID" value="KFP12779.1"/>
    <property type="molecule type" value="Genomic_DNA"/>
</dbReference>
<feature type="transmembrane region" description="Helical" evidence="2">
    <location>
        <begin position="46"/>
        <end position="70"/>
    </location>
</feature>
<feature type="non-terminal residue" evidence="3">
    <location>
        <position position="1"/>
    </location>
</feature>
<organism evidence="3 4">
    <name type="scientific">Egretta garzetta</name>
    <name type="common">Little egret</name>
    <dbReference type="NCBI Taxonomy" id="188379"/>
    <lineage>
        <taxon>Eukaryota</taxon>
        <taxon>Metazoa</taxon>
        <taxon>Chordata</taxon>
        <taxon>Craniata</taxon>
        <taxon>Vertebrata</taxon>
        <taxon>Euteleostomi</taxon>
        <taxon>Archelosauria</taxon>
        <taxon>Archosauria</taxon>
        <taxon>Dinosauria</taxon>
        <taxon>Saurischia</taxon>
        <taxon>Theropoda</taxon>
        <taxon>Coelurosauria</taxon>
        <taxon>Aves</taxon>
        <taxon>Neognathae</taxon>
        <taxon>Neoaves</taxon>
        <taxon>Aequornithes</taxon>
        <taxon>Pelecaniformes</taxon>
        <taxon>Ardeidae</taxon>
        <taxon>Egretta</taxon>
    </lineage>
</organism>
<keyword evidence="2" id="KW-0812">Transmembrane</keyword>
<dbReference type="GO" id="GO:0005886">
    <property type="term" value="C:plasma membrane"/>
    <property type="evidence" value="ECO:0007669"/>
    <property type="project" value="InterPro"/>
</dbReference>
<accession>A0A091IVM5</accession>
<proteinExistence type="predicted"/>
<feature type="non-terminal residue" evidence="3">
    <location>
        <position position="137"/>
    </location>
</feature>
<dbReference type="GO" id="GO:0046982">
    <property type="term" value="F:protein heterodimerization activity"/>
    <property type="evidence" value="ECO:0007669"/>
    <property type="project" value="InterPro"/>
</dbReference>
<dbReference type="PANTHER" id="PTHR36129:SF3">
    <property type="match status" value="1"/>
</dbReference>
<dbReference type="Pfam" id="PF15048">
    <property type="entry name" value="OSTbeta"/>
    <property type="match status" value="1"/>
</dbReference>
<evidence type="ECO:0000256" key="1">
    <source>
        <dbReference type="SAM" id="MobiDB-lite"/>
    </source>
</evidence>
<evidence type="ECO:0000313" key="3">
    <source>
        <dbReference type="EMBL" id="KFP12779.1"/>
    </source>
</evidence>
<keyword evidence="4" id="KW-1185">Reference proteome</keyword>